<organism evidence="2 3">
    <name type="scientific">Stigmatella ashevillensis</name>
    <dbReference type="NCBI Taxonomy" id="2995309"/>
    <lineage>
        <taxon>Bacteria</taxon>
        <taxon>Pseudomonadati</taxon>
        <taxon>Myxococcota</taxon>
        <taxon>Myxococcia</taxon>
        <taxon>Myxococcales</taxon>
        <taxon>Cystobacterineae</taxon>
        <taxon>Archangiaceae</taxon>
        <taxon>Stigmatella</taxon>
    </lineage>
</organism>
<dbReference type="Gene3D" id="3.40.50.880">
    <property type="match status" value="1"/>
</dbReference>
<dbReference type="Proteomes" id="UP001221838">
    <property type="component" value="Unassembled WGS sequence"/>
</dbReference>
<gene>
    <name evidence="2" type="ORF">POL68_12900</name>
</gene>
<name>A0ABT5D6S3_9BACT</name>
<evidence type="ECO:0000313" key="2">
    <source>
        <dbReference type="EMBL" id="MDC0709364.1"/>
    </source>
</evidence>
<protein>
    <submittedName>
        <fullName evidence="2">DJ-1/PfpI family protein</fullName>
    </submittedName>
</protein>
<dbReference type="EMBL" id="JAQNDM010000002">
    <property type="protein sequence ID" value="MDC0709364.1"/>
    <property type="molecule type" value="Genomic_DNA"/>
</dbReference>
<comment type="caution">
    <text evidence="2">The sequence shown here is derived from an EMBL/GenBank/DDBJ whole genome shotgun (WGS) entry which is preliminary data.</text>
</comment>
<dbReference type="InterPro" id="IPR002818">
    <property type="entry name" value="DJ-1/PfpI"/>
</dbReference>
<dbReference type="PANTHER" id="PTHR43130:SF2">
    <property type="entry name" value="DJ-1_PFPI DOMAIN-CONTAINING PROTEIN"/>
    <property type="match status" value="1"/>
</dbReference>
<dbReference type="CDD" id="cd03139">
    <property type="entry name" value="GATase1_PfpI_2"/>
    <property type="match status" value="1"/>
</dbReference>
<dbReference type="InterPro" id="IPR052158">
    <property type="entry name" value="INH-QAR"/>
</dbReference>
<dbReference type="PANTHER" id="PTHR43130">
    <property type="entry name" value="ARAC-FAMILY TRANSCRIPTIONAL REGULATOR"/>
    <property type="match status" value="1"/>
</dbReference>
<feature type="domain" description="DJ-1/PfpI" evidence="1">
    <location>
        <begin position="7"/>
        <end position="164"/>
    </location>
</feature>
<sequence>MASSPVIVFPLYPQVTFLDFIGPQSALQMLPGAKLVFASVGAKPISEGALTLTSLTRLEDLERCDVLCVPGGLCVEPMEDAVYLAAIRRLASTARYVTSVCTGSLILGMAGLLEGRRAACHWAMRDLLASFGAIPDSGRVVRDGNILTGGGVTAGVDFGLTLAAELAGPVVAQSIQLMLEYAPEPPFNAGRPDTAPKEILDFVQNQGPLDIKAGLAALQGVAAGYRVGRDGYALPTGGLSS</sequence>
<keyword evidence="3" id="KW-1185">Reference proteome</keyword>
<evidence type="ECO:0000259" key="1">
    <source>
        <dbReference type="Pfam" id="PF01965"/>
    </source>
</evidence>
<reference evidence="2 3" key="1">
    <citation type="submission" date="2022-11" db="EMBL/GenBank/DDBJ databases">
        <title>Minimal conservation of predation-associated metabolite biosynthetic gene clusters underscores biosynthetic potential of Myxococcota including descriptions for ten novel species: Archangium lansinium sp. nov., Myxococcus landrumus sp. nov., Nannocystis bai.</title>
        <authorList>
            <person name="Ahearne A."/>
            <person name="Stevens C."/>
            <person name="Dowd S."/>
        </authorList>
    </citation>
    <scope>NUCLEOTIDE SEQUENCE [LARGE SCALE GENOMIC DNA]</scope>
    <source>
        <strain evidence="2 3">NCWAL01</strain>
    </source>
</reference>
<dbReference type="RefSeq" id="WP_272137869.1">
    <property type="nucleotide sequence ID" value="NZ_JAQNDM010000002.1"/>
</dbReference>
<dbReference type="Pfam" id="PF01965">
    <property type="entry name" value="DJ-1_PfpI"/>
    <property type="match status" value="1"/>
</dbReference>
<dbReference type="SUPFAM" id="SSF52317">
    <property type="entry name" value="Class I glutamine amidotransferase-like"/>
    <property type="match status" value="1"/>
</dbReference>
<dbReference type="InterPro" id="IPR029062">
    <property type="entry name" value="Class_I_gatase-like"/>
</dbReference>
<accession>A0ABT5D6S3</accession>
<evidence type="ECO:0000313" key="3">
    <source>
        <dbReference type="Proteomes" id="UP001221838"/>
    </source>
</evidence>
<proteinExistence type="predicted"/>